<proteinExistence type="predicted"/>
<reference evidence="2" key="1">
    <citation type="submission" date="2023-06" db="EMBL/GenBank/DDBJ databases">
        <title>Reference genome for the Northern bat (Eptesicus nilssonii), a most northern bat species.</title>
        <authorList>
            <person name="Laine V.N."/>
            <person name="Pulliainen A.T."/>
            <person name="Lilley T.M."/>
        </authorList>
    </citation>
    <scope>NUCLEOTIDE SEQUENCE</scope>
    <source>
        <strain evidence="2">BLF_Eptnil</strain>
        <tissue evidence="2">Kidney</tissue>
    </source>
</reference>
<feature type="compositionally biased region" description="Basic residues" evidence="1">
    <location>
        <begin position="85"/>
        <end position="96"/>
    </location>
</feature>
<evidence type="ECO:0000256" key="1">
    <source>
        <dbReference type="SAM" id="MobiDB-lite"/>
    </source>
</evidence>
<feature type="compositionally biased region" description="Polar residues" evidence="1">
    <location>
        <begin position="1"/>
        <end position="15"/>
    </location>
</feature>
<sequence length="323" mass="35061">MSPGLESTDQKQPNAKQPEISEKGYEHYRRLYKKENMFKVRPGAETETETGSCPSWRSSSGGPEQTQAGGPGVGAGLGLAEPLRRLRQPRSRHRQGGRGGLGRKSGTGPGRPRWVWPDSRGSPRGASSHESGTASRPTGTTRPRVKSRHTHTRLAAHAAPLIHVHLEIVRDPDLRGCSIKPLRHGQPSGCCSVINTGTFSKANREAGAGFKDKPGYRLEVRAGCQFKYEDSMNKAPPGRQVHGTSGPDPRRIRLLRMPASRVPQSPQPPRAVPRRRQASDVGCPAAQGHLRLRGIIYDAIGEPPSAGSMTDKHGHQRPLAFLA</sequence>
<gene>
    <name evidence="2" type="ORF">QTO34_002034</name>
</gene>
<dbReference type="Proteomes" id="UP001177744">
    <property type="component" value="Unassembled WGS sequence"/>
</dbReference>
<name>A0AA40LMY2_CNENI</name>
<evidence type="ECO:0000313" key="3">
    <source>
        <dbReference type="Proteomes" id="UP001177744"/>
    </source>
</evidence>
<feature type="compositionally biased region" description="Basic and acidic residues" evidence="1">
    <location>
        <begin position="19"/>
        <end position="44"/>
    </location>
</feature>
<feature type="compositionally biased region" description="Basic residues" evidence="1">
    <location>
        <begin position="143"/>
        <end position="152"/>
    </location>
</feature>
<feature type="region of interest" description="Disordered" evidence="1">
    <location>
        <begin position="230"/>
        <end position="282"/>
    </location>
</feature>
<keyword evidence="3" id="KW-1185">Reference proteome</keyword>
<comment type="caution">
    <text evidence="2">The sequence shown here is derived from an EMBL/GenBank/DDBJ whole genome shotgun (WGS) entry which is preliminary data.</text>
</comment>
<feature type="region of interest" description="Disordered" evidence="1">
    <location>
        <begin position="1"/>
        <end position="152"/>
    </location>
</feature>
<feature type="compositionally biased region" description="Gly residues" evidence="1">
    <location>
        <begin position="97"/>
        <end position="109"/>
    </location>
</feature>
<dbReference type="EMBL" id="JAULJE010000011">
    <property type="protein sequence ID" value="KAK1337408.1"/>
    <property type="molecule type" value="Genomic_DNA"/>
</dbReference>
<protein>
    <submittedName>
        <fullName evidence="2">Uncharacterized protein</fullName>
    </submittedName>
</protein>
<accession>A0AA40LMY2</accession>
<feature type="compositionally biased region" description="Polar residues" evidence="1">
    <location>
        <begin position="128"/>
        <end position="141"/>
    </location>
</feature>
<feature type="compositionally biased region" description="Polar residues" evidence="1">
    <location>
        <begin position="49"/>
        <end position="67"/>
    </location>
</feature>
<organism evidence="2 3">
    <name type="scientific">Cnephaeus nilssonii</name>
    <name type="common">Northern bat</name>
    <name type="synonym">Eptesicus nilssonii</name>
    <dbReference type="NCBI Taxonomy" id="3371016"/>
    <lineage>
        <taxon>Eukaryota</taxon>
        <taxon>Metazoa</taxon>
        <taxon>Chordata</taxon>
        <taxon>Craniata</taxon>
        <taxon>Vertebrata</taxon>
        <taxon>Euteleostomi</taxon>
        <taxon>Mammalia</taxon>
        <taxon>Eutheria</taxon>
        <taxon>Laurasiatheria</taxon>
        <taxon>Chiroptera</taxon>
        <taxon>Yangochiroptera</taxon>
        <taxon>Vespertilionidae</taxon>
        <taxon>Cnephaeus</taxon>
    </lineage>
</organism>
<dbReference type="AlphaFoldDB" id="A0AA40LMY2"/>
<evidence type="ECO:0000313" key="2">
    <source>
        <dbReference type="EMBL" id="KAK1337408.1"/>
    </source>
</evidence>